<dbReference type="Proteomes" id="UP001152049">
    <property type="component" value="Unassembled WGS sequence"/>
</dbReference>
<feature type="compositionally biased region" description="Basic and acidic residues" evidence="1">
    <location>
        <begin position="1174"/>
        <end position="1189"/>
    </location>
</feature>
<feature type="region of interest" description="Disordered" evidence="1">
    <location>
        <begin position="636"/>
        <end position="986"/>
    </location>
</feature>
<comment type="caution">
    <text evidence="2">The sequence shown here is derived from an EMBL/GenBank/DDBJ whole genome shotgun (WGS) entry which is preliminary data.</text>
</comment>
<keyword evidence="3" id="KW-1185">Reference proteome</keyword>
<feature type="region of interest" description="Disordered" evidence="1">
    <location>
        <begin position="1040"/>
        <end position="1189"/>
    </location>
</feature>
<feature type="compositionally biased region" description="Polar residues" evidence="1">
    <location>
        <begin position="808"/>
        <end position="827"/>
    </location>
</feature>
<evidence type="ECO:0000313" key="3">
    <source>
        <dbReference type="Proteomes" id="UP001152049"/>
    </source>
</evidence>
<gene>
    <name evidence="2" type="ORF">NW762_006079</name>
</gene>
<dbReference type="AlphaFoldDB" id="A0A9W8S2E5"/>
<evidence type="ECO:0000256" key="1">
    <source>
        <dbReference type="SAM" id="MobiDB-lite"/>
    </source>
</evidence>
<dbReference type="EMBL" id="JAOQAZ010000009">
    <property type="protein sequence ID" value="KAJ4264040.1"/>
    <property type="molecule type" value="Genomic_DNA"/>
</dbReference>
<feature type="compositionally biased region" description="Polar residues" evidence="1">
    <location>
        <begin position="554"/>
        <end position="571"/>
    </location>
</feature>
<feature type="region of interest" description="Disordered" evidence="1">
    <location>
        <begin position="1"/>
        <end position="31"/>
    </location>
</feature>
<accession>A0A9W8S2E5</accession>
<organism evidence="2 3">
    <name type="scientific">Fusarium torreyae</name>
    <dbReference type="NCBI Taxonomy" id="1237075"/>
    <lineage>
        <taxon>Eukaryota</taxon>
        <taxon>Fungi</taxon>
        <taxon>Dikarya</taxon>
        <taxon>Ascomycota</taxon>
        <taxon>Pezizomycotina</taxon>
        <taxon>Sordariomycetes</taxon>
        <taxon>Hypocreomycetidae</taxon>
        <taxon>Hypocreales</taxon>
        <taxon>Nectriaceae</taxon>
        <taxon>Fusarium</taxon>
    </lineage>
</organism>
<feature type="compositionally biased region" description="Polar residues" evidence="1">
    <location>
        <begin position="847"/>
        <end position="862"/>
    </location>
</feature>
<feature type="compositionally biased region" description="Polar residues" evidence="1">
    <location>
        <begin position="644"/>
        <end position="653"/>
    </location>
</feature>
<name>A0A9W8S2E5_9HYPO</name>
<feature type="region of interest" description="Disordered" evidence="1">
    <location>
        <begin position="483"/>
        <end position="622"/>
    </location>
</feature>
<feature type="compositionally biased region" description="Basic residues" evidence="1">
    <location>
        <begin position="170"/>
        <end position="181"/>
    </location>
</feature>
<feature type="compositionally biased region" description="Polar residues" evidence="1">
    <location>
        <begin position="1160"/>
        <end position="1170"/>
    </location>
</feature>
<sequence>MGTNKELKKGQRPNRSFARSGAQDPKGTQFPSNANVLARLQRLDPSFHNNPVVDGISEEMMVPHPNEMHNPLGISFHPHGAFHHVAQGGHSTIQQNYGVPTRLGYRHSSVQQQPLPQKGLAPNRGRNASVSSRIDRFEPNDGRWSHQHPHYENFNGSTPTPSRGGYQRGGPRKGGPRRGTHNQRNATAPIMQPQTGPDFAHKKRDGAPWKGEWRRLGSDLIQVTCQNVQTGLKINDYVPCSCQMCDSRNRSVYITVEGHQNVPNADMQSRIKFGLAERYGFVEEVYPLPSKTPGRFIARFVHVASVGDALAIGGGNMPEQGISVTFSPAMRSKWTLPNQAYIRESANQSIEQTPSAALFSPYPFGPSIPIHTTNPATTSHNPPGVNHPTAVALPHEYEGQTWPKNEAQRGLSSMVQPPFFGQPPTVAQPERDAQPCFSGERGPTFAQAELTVSNTMDSKKDEVSPDELLQTKPPSEEALGEIHGAEQDDFTGPPKDGNKIVGTKARVSLPNSPPGAFHDLQEPSTTPTTKDDADVAVKNTTALDESRERGLENQAGTSVAPRTQTSATSESGESKMGHTRAPSAFTEHQIKERRQAWAKIPMPLNPHKAKPPTPIKASSGDNKDYDAFRILKADRREANAMGSEESTSTQTLMLTPETGSVYEPVPEKSEDEVSSQHGEGILPISGSIEETEEDVMTSKRVGQDEAQPSEITTESSVIKKPEDQGAQPKLNEESETNGSGQIDESSQDYLSSITTRKNVPKSHDEDIPTQSSHSNHHRELPLDTQPRGNRKKSKSKSKKRRAKPAFGPQSSAPGSTVNYQTQGSSGPLFNHPLPQTLHVGPGEMSLERTSTFENQDSGSSSPTKRHHEEPGPRSDSGTFKRSRKHGQTQDTLLPEATIQPSFDESDSPDEDSRGRRGFRMGRGGSLRMGKQRRPRPLMIGPSLAEQHKDTQVPLPSSDFAFECSGLPVPGGSPSLHDSGTNSRSRLNPKAQEFVSPSRLSCFNTHAPTEVSGTEAPGTTTFDDSAILRSNGKENVQEFSKLESDNAKPFSCNDAVPSVASNLTPKHRRALSEGLKKNSPGTGAAPQGELKKTPGKNQKRGKGKERAVTSSAKLEKVEGKRETTQGTPHTPEHRATKLKKPGMINDDWPSLPGPRDRALSKPQTPSIWGSKTKSKGNDRDPGQDSPFTKE</sequence>
<feature type="region of interest" description="Disordered" evidence="1">
    <location>
        <begin position="455"/>
        <end position="474"/>
    </location>
</feature>
<feature type="region of interest" description="Disordered" evidence="1">
    <location>
        <begin position="1005"/>
        <end position="1025"/>
    </location>
</feature>
<dbReference type="OrthoDB" id="3941926at2759"/>
<feature type="compositionally biased region" description="Basic and acidic residues" evidence="1">
    <location>
        <begin position="1112"/>
        <end position="1122"/>
    </location>
</feature>
<protein>
    <submittedName>
        <fullName evidence="2">Uncharacterized protein</fullName>
    </submittedName>
</protein>
<feature type="compositionally biased region" description="Polar residues" evidence="1">
    <location>
        <begin position="736"/>
        <end position="757"/>
    </location>
</feature>
<feature type="compositionally biased region" description="Basic residues" evidence="1">
    <location>
        <begin position="788"/>
        <end position="803"/>
    </location>
</feature>
<feature type="region of interest" description="Disordered" evidence="1">
    <location>
        <begin position="139"/>
        <end position="206"/>
    </location>
</feature>
<feature type="compositionally biased region" description="Polar residues" evidence="1">
    <location>
        <begin position="975"/>
        <end position="985"/>
    </location>
</feature>
<proteinExistence type="predicted"/>
<evidence type="ECO:0000313" key="2">
    <source>
        <dbReference type="EMBL" id="KAJ4264040.1"/>
    </source>
</evidence>
<feature type="compositionally biased region" description="Basic residues" evidence="1">
    <location>
        <begin position="1092"/>
        <end position="1102"/>
    </location>
</feature>
<reference evidence="2" key="1">
    <citation type="submission" date="2022-09" db="EMBL/GenBank/DDBJ databases">
        <title>Fusarium specimens isolated from Avocado Roots.</title>
        <authorList>
            <person name="Stajich J."/>
            <person name="Roper C."/>
            <person name="Heimlech-Rivalta G."/>
        </authorList>
    </citation>
    <scope>NUCLEOTIDE SEQUENCE</scope>
    <source>
        <strain evidence="2">CF00136</strain>
    </source>
</reference>